<feature type="region of interest" description="Disordered" evidence="19">
    <location>
        <begin position="41"/>
        <end position="70"/>
    </location>
</feature>
<dbReference type="GO" id="GO:0005509">
    <property type="term" value="F:calcium ion binding"/>
    <property type="evidence" value="ECO:0007669"/>
    <property type="project" value="InterPro"/>
</dbReference>
<dbReference type="InterPro" id="IPR000203">
    <property type="entry name" value="GPS"/>
</dbReference>
<gene>
    <name evidence="24" type="primary">PKDREJ</name>
</gene>
<dbReference type="FunFam" id="1.10.287.70:FF:000141">
    <property type="entry name" value="Polycystin family receptor for egg jelly"/>
    <property type="match status" value="1"/>
</dbReference>
<dbReference type="InterPro" id="IPR001024">
    <property type="entry name" value="PLAT/LH2_dom"/>
</dbReference>
<evidence type="ECO:0000256" key="9">
    <source>
        <dbReference type="ARBA" id="ARBA00023180"/>
    </source>
</evidence>
<name>H0W5T2_CAVPO</name>
<evidence type="ECO:0000256" key="16">
    <source>
        <dbReference type="ARBA" id="ARBA00082925"/>
    </source>
</evidence>
<keyword evidence="9" id="KW-0325">Glycoprotein</keyword>
<feature type="compositionally biased region" description="Basic and acidic residues" evidence="19">
    <location>
        <begin position="125"/>
        <end position="136"/>
    </location>
</feature>
<feature type="transmembrane region" description="Helical" evidence="20">
    <location>
        <begin position="1922"/>
        <end position="1943"/>
    </location>
</feature>
<keyword evidence="6 21" id="KW-0732">Signal</keyword>
<evidence type="ECO:0000256" key="7">
    <source>
        <dbReference type="ARBA" id="ARBA00022989"/>
    </source>
</evidence>
<dbReference type="PANTHER" id="PTHR10877">
    <property type="entry name" value="POLYCYSTIN FAMILY MEMBER"/>
    <property type="match status" value="1"/>
</dbReference>
<dbReference type="SMART" id="SM00303">
    <property type="entry name" value="GPS"/>
    <property type="match status" value="1"/>
</dbReference>
<dbReference type="STRING" id="10141.ENSCPOP00000018336"/>
<evidence type="ECO:0000256" key="21">
    <source>
        <dbReference type="SAM" id="SignalP"/>
    </source>
</evidence>
<dbReference type="InParanoid" id="H0W5T2"/>
<dbReference type="PRINTS" id="PR01433">
    <property type="entry name" value="POLYCYSTIN2"/>
</dbReference>
<reference evidence="25" key="1">
    <citation type="journal article" date="2011" name="Nature">
        <title>A high-resolution map of human evolutionary constraint using 29 mammals.</title>
        <authorList>
            <person name="Lindblad-Toh K."/>
            <person name="Garber M."/>
            <person name="Zuk O."/>
            <person name="Lin M.F."/>
            <person name="Parker B.J."/>
            <person name="Washietl S."/>
            <person name="Kheradpour P."/>
            <person name="Ernst J."/>
            <person name="Jordan G."/>
            <person name="Mauceli E."/>
            <person name="Ward L.D."/>
            <person name="Lowe C.B."/>
            <person name="Holloway A.K."/>
            <person name="Clamp M."/>
            <person name="Gnerre S."/>
            <person name="Alfoldi J."/>
            <person name="Beal K."/>
            <person name="Chang J."/>
            <person name="Clawson H."/>
            <person name="Cuff J."/>
            <person name="Di Palma F."/>
            <person name="Fitzgerald S."/>
            <person name="Flicek P."/>
            <person name="Guttman M."/>
            <person name="Hubisz M.J."/>
            <person name="Jaffe D.B."/>
            <person name="Jungreis I."/>
            <person name="Kent W.J."/>
            <person name="Kostka D."/>
            <person name="Lara M."/>
            <person name="Martins A.L."/>
            <person name="Massingham T."/>
            <person name="Moltke I."/>
            <person name="Raney B.J."/>
            <person name="Rasmussen M.D."/>
            <person name="Robinson J."/>
            <person name="Stark A."/>
            <person name="Vilella A.J."/>
            <person name="Wen J."/>
            <person name="Xie X."/>
            <person name="Zody M.C."/>
            <person name="Baldwin J."/>
            <person name="Bloom T."/>
            <person name="Chin C.W."/>
            <person name="Heiman D."/>
            <person name="Nicol R."/>
            <person name="Nusbaum C."/>
            <person name="Young S."/>
            <person name="Wilkinson J."/>
            <person name="Worley K.C."/>
            <person name="Kovar C.L."/>
            <person name="Muzny D.M."/>
            <person name="Gibbs R.A."/>
            <person name="Cree A."/>
            <person name="Dihn H.H."/>
            <person name="Fowler G."/>
            <person name="Jhangiani S."/>
            <person name="Joshi V."/>
            <person name="Lee S."/>
            <person name="Lewis L.R."/>
            <person name="Nazareth L.V."/>
            <person name="Okwuonu G."/>
            <person name="Santibanez J."/>
            <person name="Warren W.C."/>
            <person name="Mardis E.R."/>
            <person name="Weinstock G.M."/>
            <person name="Wilson R.K."/>
            <person name="Delehaunty K."/>
            <person name="Dooling D."/>
            <person name="Fronik C."/>
            <person name="Fulton L."/>
            <person name="Fulton B."/>
            <person name="Graves T."/>
            <person name="Minx P."/>
            <person name="Sodergren E."/>
            <person name="Birney E."/>
            <person name="Margulies E.H."/>
            <person name="Herrero J."/>
            <person name="Green E.D."/>
            <person name="Haussler D."/>
            <person name="Siepel A."/>
            <person name="Goldman N."/>
            <person name="Pollard K.S."/>
            <person name="Pedersen J.S."/>
            <person name="Lander E.S."/>
            <person name="Kellis M."/>
        </authorList>
    </citation>
    <scope>NUCLEOTIDE SEQUENCE [LARGE SCALE GENOMIC DNA]</scope>
    <source>
        <strain evidence="25">2N</strain>
    </source>
</reference>
<dbReference type="InterPro" id="IPR014010">
    <property type="entry name" value="REJ_dom"/>
</dbReference>
<dbReference type="InterPro" id="IPR051223">
    <property type="entry name" value="Polycystin"/>
</dbReference>
<dbReference type="Gene3D" id="2.60.60.20">
    <property type="entry name" value="PLAT/LH2 domain"/>
    <property type="match status" value="1"/>
</dbReference>
<feature type="domain" description="REJ" evidence="23">
    <location>
        <begin position="101"/>
        <end position="724"/>
    </location>
</feature>
<dbReference type="HOGENOM" id="CLU_001765_0_0_1"/>
<feature type="transmembrane region" description="Helical" evidence="20">
    <location>
        <begin position="1199"/>
        <end position="1217"/>
    </location>
</feature>
<dbReference type="Ensembl" id="ENSCPOT00000024006.2">
    <property type="protein sequence ID" value="ENSCPOP00000018336.2"/>
    <property type="gene ID" value="ENSCPOG00000022266.2"/>
</dbReference>
<dbReference type="InterPro" id="IPR046791">
    <property type="entry name" value="Polycystin_dom"/>
</dbReference>
<dbReference type="OMA" id="FVINHAP"/>
<feature type="transmembrane region" description="Helical" evidence="20">
    <location>
        <begin position="1741"/>
        <end position="1761"/>
    </location>
</feature>
<feature type="transmembrane region" description="Helical" evidence="20">
    <location>
        <begin position="1348"/>
        <end position="1374"/>
    </location>
</feature>
<dbReference type="FunFam" id="2.60.60.20:FF:000016">
    <property type="entry name" value="Polycystin family receptor for egg jelly"/>
    <property type="match status" value="1"/>
</dbReference>
<feature type="transmembrane region" description="Helical" evidence="20">
    <location>
        <begin position="1237"/>
        <end position="1258"/>
    </location>
</feature>
<evidence type="ECO:0000256" key="15">
    <source>
        <dbReference type="ARBA" id="ARBA00077182"/>
    </source>
</evidence>
<feature type="transmembrane region" description="Helical" evidence="20">
    <location>
        <begin position="1813"/>
        <end position="1839"/>
    </location>
</feature>
<evidence type="ECO:0000256" key="2">
    <source>
        <dbReference type="ARBA" id="ARBA00004651"/>
    </source>
</evidence>
<evidence type="ECO:0000256" key="20">
    <source>
        <dbReference type="SAM" id="Phobius"/>
    </source>
</evidence>
<dbReference type="GeneTree" id="ENSGT00940000162080"/>
<evidence type="ECO:0000313" key="25">
    <source>
        <dbReference type="Proteomes" id="UP000005447"/>
    </source>
</evidence>
<feature type="domain" description="PLAT" evidence="22">
    <location>
        <begin position="1039"/>
        <end position="1156"/>
    </location>
</feature>
<dbReference type="GO" id="GO:0060046">
    <property type="term" value="P:regulation of acrosome reaction"/>
    <property type="evidence" value="ECO:0007669"/>
    <property type="project" value="Ensembl"/>
</dbReference>
<dbReference type="InterPro" id="IPR002859">
    <property type="entry name" value="PKD/REJ-like"/>
</dbReference>
<dbReference type="SMART" id="SM00308">
    <property type="entry name" value="LH2"/>
    <property type="match status" value="1"/>
</dbReference>
<evidence type="ECO:0000256" key="18">
    <source>
        <dbReference type="PROSITE-ProRule" id="PRU00152"/>
    </source>
</evidence>
<dbReference type="Pfam" id="PF08016">
    <property type="entry name" value="PKD_channel"/>
    <property type="match status" value="1"/>
</dbReference>
<dbReference type="PROSITE" id="PS51111">
    <property type="entry name" value="REJ"/>
    <property type="match status" value="1"/>
</dbReference>
<dbReference type="GO" id="GO:0050982">
    <property type="term" value="P:detection of mechanical stimulus"/>
    <property type="evidence" value="ECO:0007669"/>
    <property type="project" value="TreeGrafter"/>
</dbReference>
<dbReference type="GO" id="GO:0005634">
    <property type="term" value="C:nucleus"/>
    <property type="evidence" value="ECO:0007669"/>
    <property type="project" value="UniProtKB-SubCell"/>
</dbReference>
<dbReference type="SUPFAM" id="SSF49723">
    <property type="entry name" value="Lipase/lipooxygenase domain (PLAT/LH2 domain)"/>
    <property type="match status" value="1"/>
</dbReference>
<dbReference type="FunCoup" id="H0W5T2">
    <property type="interactions" value="205"/>
</dbReference>
<evidence type="ECO:0000259" key="22">
    <source>
        <dbReference type="PROSITE" id="PS50095"/>
    </source>
</evidence>
<dbReference type="Gene3D" id="1.10.287.70">
    <property type="match status" value="1"/>
</dbReference>
<feature type="region of interest" description="Disordered" evidence="19">
    <location>
        <begin position="115"/>
        <end position="151"/>
    </location>
</feature>
<keyword evidence="7 20" id="KW-1133">Transmembrane helix</keyword>
<evidence type="ECO:0000256" key="5">
    <source>
        <dbReference type="ARBA" id="ARBA00022692"/>
    </source>
</evidence>
<proteinExistence type="inferred from homology"/>
<dbReference type="GO" id="GO:0005262">
    <property type="term" value="F:calcium channel activity"/>
    <property type="evidence" value="ECO:0007669"/>
    <property type="project" value="TreeGrafter"/>
</dbReference>
<evidence type="ECO:0000256" key="19">
    <source>
        <dbReference type="SAM" id="MobiDB-lite"/>
    </source>
</evidence>
<dbReference type="Pfam" id="PF01477">
    <property type="entry name" value="PLAT"/>
    <property type="match status" value="1"/>
</dbReference>
<comment type="caution">
    <text evidence="18">Lacks conserved residue(s) required for the propagation of feature annotation.</text>
</comment>
<dbReference type="Pfam" id="PF02010">
    <property type="entry name" value="REJ"/>
    <property type="match status" value="1"/>
</dbReference>
<protein>
    <recommendedName>
        <fullName evidence="14">Polycystin family receptor for egg jelly</fullName>
    </recommendedName>
    <alternativeName>
        <fullName evidence="15">PKD and REJ homolog</fullName>
    </alternativeName>
    <alternativeName>
        <fullName evidence="16">Polycystic kidney disease and receptor for egg jelly-related protein</fullName>
    </alternativeName>
</protein>
<feature type="disulfide bond" evidence="17">
    <location>
        <begin position="1582"/>
        <end position="1599"/>
    </location>
</feature>
<evidence type="ECO:0000256" key="10">
    <source>
        <dbReference type="ARBA" id="ARBA00023242"/>
    </source>
</evidence>
<evidence type="ECO:0000259" key="23">
    <source>
        <dbReference type="PROSITE" id="PS51111"/>
    </source>
</evidence>
<dbReference type="GO" id="GO:0097524">
    <property type="term" value="C:sperm plasma membrane"/>
    <property type="evidence" value="ECO:0007669"/>
    <property type="project" value="Ensembl"/>
</dbReference>
<comment type="subcellular location">
    <subcellularLocation>
        <location evidence="2">Cell membrane</location>
        <topology evidence="2">Multi-pass membrane protein</topology>
    </subcellularLocation>
    <subcellularLocation>
        <location evidence="13">Cytoplasmic vesicle</location>
        <location evidence="13">Secretory vesicle</location>
        <location evidence="13">Acrosome membrane</location>
        <topology evidence="13">Multi-pass membrane protein</topology>
    </subcellularLocation>
    <subcellularLocation>
        <location evidence="1">Nucleus</location>
    </subcellularLocation>
</comment>
<evidence type="ECO:0000256" key="17">
    <source>
        <dbReference type="PIRSR" id="PIRSR603915-2"/>
    </source>
</evidence>
<keyword evidence="5 20" id="KW-0812">Transmembrane</keyword>
<feature type="transmembrane region" description="Helical" evidence="20">
    <location>
        <begin position="994"/>
        <end position="1015"/>
    </location>
</feature>
<keyword evidence="11" id="KW-0968">Cytoplasmic vesicle</keyword>
<keyword evidence="10" id="KW-0539">Nucleus</keyword>
<dbReference type="EMBL" id="AAKN02054981">
    <property type="status" value="NOT_ANNOTATED_CDS"/>
    <property type="molecule type" value="Genomic_DNA"/>
</dbReference>
<dbReference type="VEuPathDB" id="HostDB:ENSCPOG00000022266"/>
<dbReference type="Pfam" id="PF20519">
    <property type="entry name" value="Polycystin_dom"/>
    <property type="match status" value="1"/>
</dbReference>
<feature type="region of interest" description="Disordered" evidence="19">
    <location>
        <begin position="1296"/>
        <end position="1335"/>
    </location>
</feature>
<dbReference type="InterPro" id="IPR013122">
    <property type="entry name" value="PKD1_2_channel"/>
</dbReference>
<feature type="signal peptide" evidence="21">
    <location>
        <begin position="1"/>
        <end position="23"/>
    </location>
</feature>
<dbReference type="PANTHER" id="PTHR10877:SF185">
    <property type="entry name" value="POLYCYSTIN FAMILY RECEPTOR FOR EGG JELLY"/>
    <property type="match status" value="1"/>
</dbReference>
<dbReference type="eggNOG" id="KOG3599">
    <property type="taxonomic scope" value="Eukaryota"/>
</dbReference>
<evidence type="ECO:0000313" key="24">
    <source>
        <dbReference type="Ensembl" id="ENSCPOP00000018336.2"/>
    </source>
</evidence>
<feature type="transmembrane region" description="Helical" evidence="20">
    <location>
        <begin position="1860"/>
        <end position="1887"/>
    </location>
</feature>
<evidence type="ECO:0000256" key="3">
    <source>
        <dbReference type="ARBA" id="ARBA00007200"/>
    </source>
</evidence>
<evidence type="ECO:0000256" key="14">
    <source>
        <dbReference type="ARBA" id="ARBA00068425"/>
    </source>
</evidence>
<keyword evidence="4" id="KW-1003">Cell membrane</keyword>
<comment type="similarity">
    <text evidence="3">Belongs to the polycystin family.</text>
</comment>
<sequence>MRPGPTLLLLGLGLCCFPAPSIPRGVPAWPSGVSRGTAETGLHIRPAHPGQRPRVARAARRPAPSGCPPGGPMAPLDCRVAVGPCRRHRRQQLQAPAWPATLQVPGASLAPGLKARNSKVAVSTRDPKALPVRDSDSTSTGAARSPPRAPLLGAAPLTVNFTEELILNGTGAWGPDAEHPAAGQRVSWYCTADAANSGGDRAAGTDQQVCHPDQTGPHWPWASGRALRLPPETLEGGRVYHFRMVTQKGHKALFSDHSVYVLRGPAPTAHIACIENCARMLAVSRRFFLFLNCTNCGRRDVYSWSISSVSGEPLPFNWSQQTITGRDSAYLAVRAFAFQSFAEAEFWVSVSLRSWGGVTSEFRRSFVVNHGPHVGQCRVSPAKGIAMFTEFVVKCNRFKDKHAPVSYKITVFDLDRVGDINSGQENTLGTIVYWGTQTTTPPFFLPAGSAAHQYTLKLSARVYDSLGAFTQATVSVTVWPPTAISSAESVWRQILGVTTGPASLLSTLLQQQDWLPASYLMSVVASVMNSMSTERTLSDDRAQLREHLINQSFGLPLRTSEEVGQVVVAIAKLTQEASEVTQVAQKRAMVRLQQANQALQTYQWEDEHRSAKQIETVGAGIVTGLSNILKLAAPQEVLEDLLFVVESLSDTIVAHKVPGSDATVLRTPSFSMHVEKAVKWDLAQAFGKDKHGRNWFHATLNASRVPRLAANAPVSVMVCEFTHDPFPWLSYPESISTEVDGFRMTGATDNGGVVEIMPDTVEMYLTRKNLTSVTFGLTLGPDPKDVGSSKMTTGGFSFEVDSGGVREVLVHIVTNETVLLTVLVYVGHHVTPNYLAANFLVPHDTPPVVTQSDLFDPACAVKVARVVCLPQSLLQVMARHSHSPKYNVSVVLRAPSSALEPTDRLVQISIFSARCLDMYRTQSEWREDACMLGEKTTWDKVHCTCRDIGRTRRQPRMLPRVPLHMHYVTAQVVSIPNPVGLPGAVTADCQHNPVTLLTVLFIMLVYTGLASWALCRNKVDRVLRDCVIVLPDNNSNDSVCYVVTVFTGSRCQAGTRANVFVQLRGTHSTSDVHCLSHPHFRTLFRGSVSAFLMTAKRDLGDIHSIQVWHDNGGQAPCWYLSRIKVENVFSGHIWLFMCRKWLSIDTTLDRTFHVLRPEEPVGRKDFFLIDLPHKLRTHHAWFSVFAGFVPKPFSRLQRLSCCLAVLLSSLFCNSVLFNLNRHEQAASREGRYTRSMVIGTESVLITLPVQMLITFFFTHSQRIPQGGRDEQALVLEGSGCWEEGLCKWYTHRGTRGASKPTLKHQHEKADSDANVHNRNTGDTHDVPSGEPPSHQGPKRCQTQCWIALPWWCVYTAWFFVLATSTVSSFFIIFYGLTYSSDESVEWLFASICSFCQSVFLVQPLKIILESGIRTNKPTYCKDLAWATEHPSCEIKLCGLRMPRDEARKLREHVAQLRASRRYQPLTEDEVRIFRRFRRVRRRAILFLSYLMTHYIFMALLLLLIVRLRHTDSFYYNQFILGRFSRDLAAVTKPEDIYRWLSLALLPLFHNSQNPTFLPDSSSKILGLPRMRQVRAKPTEKTCPPAKSFMQYNLAGEIHCHPAYGTDPQDTGNYSRFWSEVDKQARGMNTEGFTYKPQGKTWVYYSYGLLNTYGSGGYVFYFFPEQQQLNSTLRLLRLQQSNWLDEKTWAVILELTTFNADSSLFCSISIIFEVSQLGVINASISTQSFSLAEFHRESSAEIYLYAAILIFFVAYIVDEGYVIMQERISYVKSIYNLLNFALKCIFTMLVTLFFRKYFLATGMIQFYLSNPHDFVPFHLVAQVDHTMRITLAFLLFLTILKTLRYSRFFYDVRLAQRVIQAALPGICHMAVVVSVYFFVYMAFGYLVFGQHEWNYSNLIHATQTIFSYCVSAFQNTEFSNNRVLGVLFLSSFLLVMVCLLINLFQAMILSAYEDMKQPVYEELSEEVEVMSYLYHKLRKVFSFLAPNDQTRDEPEFFIDMLYGKPEKNSCRYLGLKTRNINGKKVVYLVV</sequence>
<keyword evidence="25" id="KW-1185">Reference proteome</keyword>
<dbReference type="GO" id="GO:0002080">
    <property type="term" value="C:acrosomal membrane"/>
    <property type="evidence" value="ECO:0007669"/>
    <property type="project" value="UniProtKB-SubCell"/>
</dbReference>
<dbReference type="InterPro" id="IPR036392">
    <property type="entry name" value="PLAT/LH2_dom_sf"/>
</dbReference>
<evidence type="ECO:0000256" key="6">
    <source>
        <dbReference type="ARBA" id="ARBA00022729"/>
    </source>
</evidence>
<evidence type="ECO:0000256" key="8">
    <source>
        <dbReference type="ARBA" id="ARBA00023136"/>
    </source>
</evidence>
<feature type="transmembrane region" description="Helical" evidence="20">
    <location>
        <begin position="1386"/>
        <end position="1408"/>
    </location>
</feature>
<dbReference type="PROSITE" id="PS50095">
    <property type="entry name" value="PLAT"/>
    <property type="match status" value="1"/>
</dbReference>
<dbReference type="Proteomes" id="UP000005447">
    <property type="component" value="Unassembled WGS sequence"/>
</dbReference>
<feature type="transmembrane region" description="Helical" evidence="20">
    <location>
        <begin position="1483"/>
        <end position="1505"/>
    </location>
</feature>
<reference evidence="24" key="3">
    <citation type="submission" date="2025-09" db="UniProtKB">
        <authorList>
            <consortium name="Ensembl"/>
        </authorList>
    </citation>
    <scope>IDENTIFICATION</scope>
    <source>
        <strain evidence="24">2N</strain>
    </source>
</reference>
<evidence type="ECO:0000256" key="1">
    <source>
        <dbReference type="ARBA" id="ARBA00004123"/>
    </source>
</evidence>
<feature type="chain" id="PRO_5013084841" description="Polycystin family receptor for egg jelly" evidence="21">
    <location>
        <begin position="24"/>
        <end position="2029"/>
    </location>
</feature>
<evidence type="ECO:0000256" key="4">
    <source>
        <dbReference type="ARBA" id="ARBA00022475"/>
    </source>
</evidence>
<comment type="function">
    <text evidence="12">Testis-specific protein that controls sperm transport and the timing of zona pellucida-evoked exocytosis of the sperm acrosome.</text>
</comment>
<reference evidence="24" key="2">
    <citation type="submission" date="2025-08" db="UniProtKB">
        <authorList>
            <consortium name="Ensembl"/>
        </authorList>
    </citation>
    <scope>IDENTIFICATION</scope>
    <source>
        <strain evidence="24">2N</strain>
    </source>
</reference>
<dbReference type="Bgee" id="ENSCPOG00000022266">
    <property type="expression patterns" value="Expressed in testis"/>
</dbReference>
<accession>H0W5T2</accession>
<evidence type="ECO:0000256" key="13">
    <source>
        <dbReference type="ARBA" id="ARBA00060440"/>
    </source>
</evidence>
<keyword evidence="8 20" id="KW-0472">Membrane</keyword>
<organism evidence="24 25">
    <name type="scientific">Cavia porcellus</name>
    <name type="common">Guinea pig</name>
    <dbReference type="NCBI Taxonomy" id="10141"/>
    <lineage>
        <taxon>Eukaryota</taxon>
        <taxon>Metazoa</taxon>
        <taxon>Chordata</taxon>
        <taxon>Craniata</taxon>
        <taxon>Vertebrata</taxon>
        <taxon>Euteleostomi</taxon>
        <taxon>Mammalia</taxon>
        <taxon>Eutheria</taxon>
        <taxon>Euarchontoglires</taxon>
        <taxon>Glires</taxon>
        <taxon>Rodentia</taxon>
        <taxon>Hystricomorpha</taxon>
        <taxon>Caviidae</taxon>
        <taxon>Cavia</taxon>
    </lineage>
</organism>
<dbReference type="InterPro" id="IPR003915">
    <property type="entry name" value="PKD_2"/>
</dbReference>
<feature type="compositionally biased region" description="Low complexity" evidence="19">
    <location>
        <begin position="141"/>
        <end position="151"/>
    </location>
</feature>
<evidence type="ECO:0000256" key="12">
    <source>
        <dbReference type="ARBA" id="ARBA00057509"/>
    </source>
</evidence>
<evidence type="ECO:0000256" key="11">
    <source>
        <dbReference type="ARBA" id="ARBA00023329"/>
    </source>
</evidence>
<feature type="compositionally biased region" description="Basic and acidic residues" evidence="19">
    <location>
        <begin position="1307"/>
        <end position="1327"/>
    </location>
</feature>